<keyword evidence="4 9" id="KW-0521">NADP</keyword>
<dbReference type="InterPro" id="IPR026877">
    <property type="entry name" value="DXPR_C"/>
</dbReference>
<dbReference type="Gene3D" id="1.10.1740.10">
    <property type="match status" value="1"/>
</dbReference>
<dbReference type="EC" id="1.1.1.267" evidence="9"/>
<dbReference type="InterPro" id="IPR013644">
    <property type="entry name" value="DXP_reductoisomerase_C"/>
</dbReference>
<dbReference type="SUPFAM" id="SSF51735">
    <property type="entry name" value="NAD(P)-binding Rossmann-fold domains"/>
    <property type="match status" value="1"/>
</dbReference>
<evidence type="ECO:0000256" key="3">
    <source>
        <dbReference type="ARBA" id="ARBA00022723"/>
    </source>
</evidence>
<feature type="binding site" evidence="9">
    <location>
        <position position="122"/>
    </location>
    <ligand>
        <name>NADPH</name>
        <dbReference type="ChEBI" id="CHEBI:57783"/>
    </ligand>
</feature>
<sequence length="381" mass="41803">MKNIAIIGSTGSIGTQTLEVIDLFPDHFNVVALAAGSNTELLAEQAARYRPQLVCIGQKDLYHDLKEKIGHLECKVTAGPEGLVEVATFSKADVVVTSITGALGLVPTVEAIKSGKNIALANKETLVAAGDIVMALAHEYGVKILPVDSEHSAIFQCLNGEDNRRIRKLILTASGGPFRGKNRSQLVHIGPEDALRHPNWCMGAKITVDSATLMNKGLEVIEAKWLFGVDLSNIDVVIHPQSVIHSMVEFVDGSIIAQLGLPDMKLPIQYALTYPQREPNNFPRLNLSQIRNLTFEEPDRQTFSCLDIAFAAARKGGTMPAVMNAANEEAVALFLKKKIKFLDIPNIILKVMERHRLIEKPQLSQILECDAWARQEVYTLL</sequence>
<dbReference type="Pfam" id="PF08436">
    <property type="entry name" value="DXP_redisom_C"/>
    <property type="match status" value="1"/>
</dbReference>
<dbReference type="PANTHER" id="PTHR30525">
    <property type="entry name" value="1-DEOXY-D-XYLULOSE 5-PHOSPHATE REDUCTOISOMERASE"/>
    <property type="match status" value="1"/>
</dbReference>
<feature type="binding site" evidence="9">
    <location>
        <position position="13"/>
    </location>
    <ligand>
        <name>NADPH</name>
        <dbReference type="ChEBI" id="CHEBI:57783"/>
    </ligand>
</feature>
<evidence type="ECO:0000259" key="12">
    <source>
        <dbReference type="Pfam" id="PF13288"/>
    </source>
</evidence>
<feature type="binding site" evidence="9">
    <location>
        <position position="124"/>
    </location>
    <ligand>
        <name>NADPH</name>
        <dbReference type="ChEBI" id="CHEBI:57783"/>
    </ligand>
</feature>
<dbReference type="NCBIfam" id="NF009114">
    <property type="entry name" value="PRK12464.1"/>
    <property type="match status" value="1"/>
</dbReference>
<evidence type="ECO:0000313" key="13">
    <source>
        <dbReference type="EMBL" id="KNZ71239.1"/>
    </source>
</evidence>
<feature type="binding site" evidence="9">
    <location>
        <position position="174"/>
    </location>
    <ligand>
        <name>1-deoxy-D-xylulose 5-phosphate</name>
        <dbReference type="ChEBI" id="CHEBI:57792"/>
    </ligand>
</feature>
<feature type="binding site" evidence="9">
    <location>
        <position position="10"/>
    </location>
    <ligand>
        <name>NADPH</name>
        <dbReference type="ChEBI" id="CHEBI:57783"/>
    </ligand>
</feature>
<dbReference type="GO" id="GO:0051484">
    <property type="term" value="P:isopentenyl diphosphate biosynthetic process, methylerythritol 4-phosphate pathway involved in terpenoid biosynthetic process"/>
    <property type="evidence" value="ECO:0007669"/>
    <property type="project" value="UniProtKB-ARBA"/>
</dbReference>
<evidence type="ECO:0000256" key="8">
    <source>
        <dbReference type="ARBA" id="ARBA00048543"/>
    </source>
</evidence>
<feature type="binding site" evidence="9">
    <location>
        <position position="148"/>
    </location>
    <ligand>
        <name>Mn(2+)</name>
        <dbReference type="ChEBI" id="CHEBI:29035"/>
    </ligand>
</feature>
<feature type="binding site" evidence="9">
    <location>
        <position position="38"/>
    </location>
    <ligand>
        <name>NADPH</name>
        <dbReference type="ChEBI" id="CHEBI:57783"/>
    </ligand>
</feature>
<feature type="binding site" evidence="9">
    <location>
        <position position="219"/>
    </location>
    <ligand>
        <name>Mn(2+)</name>
        <dbReference type="ChEBI" id="CHEBI:29035"/>
    </ligand>
</feature>
<gene>
    <name evidence="9" type="primary">dxr</name>
    <name evidence="13" type="ORF">Tfer_0318</name>
</gene>
<keyword evidence="7 9" id="KW-0414">Isoprene biosynthesis</keyword>
<feature type="domain" description="1-deoxy-D-xylulose 5-phosphate reductoisomerase C-terminal" evidence="11">
    <location>
        <begin position="144"/>
        <end position="227"/>
    </location>
</feature>
<dbReference type="PATRIC" id="fig|281456.6.peg.334"/>
<keyword evidence="14" id="KW-1185">Reference proteome</keyword>
<dbReference type="InterPro" id="IPR013512">
    <property type="entry name" value="DXP_reductoisomerase_N"/>
</dbReference>
<dbReference type="HAMAP" id="MF_00183">
    <property type="entry name" value="DXP_reductoisom"/>
    <property type="match status" value="1"/>
</dbReference>
<dbReference type="PIRSF" id="PIRSF006205">
    <property type="entry name" value="Dxp_reductismrs"/>
    <property type="match status" value="1"/>
</dbReference>
<dbReference type="PANTHER" id="PTHR30525:SF0">
    <property type="entry name" value="1-DEOXY-D-XYLULOSE 5-PHOSPHATE REDUCTOISOMERASE, CHLOROPLASTIC"/>
    <property type="match status" value="1"/>
</dbReference>
<dbReference type="SUPFAM" id="SSF55347">
    <property type="entry name" value="Glyceraldehyde-3-phosphate dehydrogenase-like, C-terminal domain"/>
    <property type="match status" value="1"/>
</dbReference>
<feature type="binding site" evidence="9">
    <location>
        <position position="197"/>
    </location>
    <ligand>
        <name>1-deoxy-D-xylulose 5-phosphate</name>
        <dbReference type="ChEBI" id="CHEBI:57792"/>
    </ligand>
</feature>
<feature type="binding site" evidence="9">
    <location>
        <position position="36"/>
    </location>
    <ligand>
        <name>NADPH</name>
        <dbReference type="ChEBI" id="CHEBI:57783"/>
    </ligand>
</feature>
<evidence type="ECO:0000256" key="9">
    <source>
        <dbReference type="HAMAP-Rule" id="MF_00183"/>
    </source>
</evidence>
<dbReference type="GO" id="GO:0030604">
    <property type="term" value="F:1-deoxy-D-xylulose-5-phosphate reductoisomerase activity"/>
    <property type="evidence" value="ECO:0007669"/>
    <property type="project" value="UniProtKB-UniRule"/>
</dbReference>
<evidence type="ECO:0000259" key="10">
    <source>
        <dbReference type="Pfam" id="PF02670"/>
    </source>
</evidence>
<dbReference type="InterPro" id="IPR003821">
    <property type="entry name" value="DXP_reductoisomerase"/>
</dbReference>
<keyword evidence="9" id="KW-0460">Magnesium</keyword>
<feature type="binding site" evidence="9">
    <location>
        <position position="150"/>
    </location>
    <ligand>
        <name>1-deoxy-D-xylulose 5-phosphate</name>
        <dbReference type="ChEBI" id="CHEBI:57792"/>
    </ligand>
</feature>
<dbReference type="GO" id="GO:0016853">
    <property type="term" value="F:isomerase activity"/>
    <property type="evidence" value="ECO:0007669"/>
    <property type="project" value="UniProtKB-KW"/>
</dbReference>
<name>A0A0L6W821_9FIRM</name>
<comment type="cofactor">
    <cofactor evidence="9">
        <name>Mg(2+)</name>
        <dbReference type="ChEBI" id="CHEBI:18420"/>
    </cofactor>
    <cofactor evidence="9">
        <name>Mn(2+)</name>
        <dbReference type="ChEBI" id="CHEBI:29035"/>
    </cofactor>
</comment>
<feature type="binding site" evidence="9">
    <location>
        <position position="203"/>
    </location>
    <ligand>
        <name>NADPH</name>
        <dbReference type="ChEBI" id="CHEBI:57783"/>
    </ligand>
</feature>
<comment type="function">
    <text evidence="9">Catalyzes the NADPH-dependent rearrangement and reduction of 1-deoxy-D-xylulose-5-phosphate (DXP) to 2-C-methyl-D-erythritol 4-phosphate (MEP).</text>
</comment>
<keyword evidence="3 9" id="KW-0479">Metal-binding</keyword>
<accession>A0A0L6W821</accession>
<comment type="caution">
    <text evidence="13">The sequence shown here is derived from an EMBL/GenBank/DDBJ whole genome shotgun (WGS) entry which is preliminary data.</text>
</comment>
<feature type="binding site" evidence="9">
    <location>
        <position position="123"/>
    </location>
    <ligand>
        <name>1-deoxy-D-xylulose 5-phosphate</name>
        <dbReference type="ChEBI" id="CHEBI:57792"/>
    </ligand>
</feature>
<feature type="binding site" evidence="9">
    <location>
        <position position="149"/>
    </location>
    <ligand>
        <name>1-deoxy-D-xylulose 5-phosphate</name>
        <dbReference type="ChEBI" id="CHEBI:57792"/>
    </ligand>
</feature>
<evidence type="ECO:0000256" key="6">
    <source>
        <dbReference type="ARBA" id="ARBA00023211"/>
    </source>
</evidence>
<proteinExistence type="inferred from homology"/>
<keyword evidence="13" id="KW-0413">Isomerase</keyword>
<dbReference type="EMBL" id="LGTE01000001">
    <property type="protein sequence ID" value="KNZ71239.1"/>
    <property type="molecule type" value="Genomic_DNA"/>
</dbReference>
<feature type="binding site" evidence="9">
    <location>
        <position position="219"/>
    </location>
    <ligand>
        <name>1-deoxy-D-xylulose 5-phosphate</name>
        <dbReference type="ChEBI" id="CHEBI:57792"/>
    </ligand>
</feature>
<evidence type="ECO:0000256" key="2">
    <source>
        <dbReference type="ARBA" id="ARBA00006825"/>
    </source>
</evidence>
<comment type="similarity">
    <text evidence="2 9">Belongs to the DXR family.</text>
</comment>
<dbReference type="GO" id="GO:0030145">
    <property type="term" value="F:manganese ion binding"/>
    <property type="evidence" value="ECO:0007669"/>
    <property type="project" value="TreeGrafter"/>
</dbReference>
<feature type="binding site" evidence="9">
    <location>
        <position position="215"/>
    </location>
    <ligand>
        <name>1-deoxy-D-xylulose 5-phosphate</name>
        <dbReference type="ChEBI" id="CHEBI:57792"/>
    </ligand>
</feature>
<evidence type="ECO:0000256" key="7">
    <source>
        <dbReference type="ARBA" id="ARBA00023229"/>
    </source>
</evidence>
<keyword evidence="5 9" id="KW-0560">Oxidoreductase</keyword>
<feature type="binding site" evidence="9">
    <location>
        <position position="210"/>
    </location>
    <ligand>
        <name>1-deoxy-D-xylulose 5-phosphate</name>
        <dbReference type="ChEBI" id="CHEBI:57792"/>
    </ligand>
</feature>
<feature type="binding site" evidence="9">
    <location>
        <position position="12"/>
    </location>
    <ligand>
        <name>NADPH</name>
        <dbReference type="ChEBI" id="CHEBI:57783"/>
    </ligand>
</feature>
<comment type="catalytic activity">
    <reaction evidence="8">
        <text>2-C-methyl-D-erythritol 4-phosphate + NADP(+) = 1-deoxy-D-xylulose 5-phosphate + NADPH + H(+)</text>
        <dbReference type="Rhea" id="RHEA:13717"/>
        <dbReference type="ChEBI" id="CHEBI:15378"/>
        <dbReference type="ChEBI" id="CHEBI:57783"/>
        <dbReference type="ChEBI" id="CHEBI:57792"/>
        <dbReference type="ChEBI" id="CHEBI:58262"/>
        <dbReference type="ChEBI" id="CHEBI:58349"/>
        <dbReference type="EC" id="1.1.1.267"/>
    </reaction>
    <physiologicalReaction direction="right-to-left" evidence="8">
        <dbReference type="Rhea" id="RHEA:13719"/>
    </physiologicalReaction>
</comment>
<dbReference type="RefSeq" id="WP_052216570.1">
    <property type="nucleotide sequence ID" value="NZ_LGTE01000001.1"/>
</dbReference>
<comment type="caution">
    <text evidence="9">Lacks conserved residue(s) required for the propagation of feature annotation.</text>
</comment>
<dbReference type="Gene3D" id="3.40.50.720">
    <property type="entry name" value="NAD(P)-binding Rossmann-like Domain"/>
    <property type="match status" value="1"/>
</dbReference>
<dbReference type="InterPro" id="IPR036169">
    <property type="entry name" value="DXPR_C_sf"/>
</dbReference>
<dbReference type="FunFam" id="3.40.50.720:FF:000045">
    <property type="entry name" value="1-deoxy-D-xylulose 5-phosphate reductoisomerase"/>
    <property type="match status" value="1"/>
</dbReference>
<dbReference type="GO" id="GO:0070402">
    <property type="term" value="F:NADPH binding"/>
    <property type="evidence" value="ECO:0007669"/>
    <property type="project" value="InterPro"/>
</dbReference>
<evidence type="ECO:0000256" key="4">
    <source>
        <dbReference type="ARBA" id="ARBA00022857"/>
    </source>
</evidence>
<feature type="binding site" evidence="9">
    <location>
        <position position="150"/>
    </location>
    <ligand>
        <name>Mn(2+)</name>
        <dbReference type="ChEBI" id="CHEBI:29035"/>
    </ligand>
</feature>
<dbReference type="InterPro" id="IPR036291">
    <property type="entry name" value="NAD(P)-bd_dom_sf"/>
</dbReference>
<feature type="domain" description="DXP reductoisomerase C-terminal" evidence="12">
    <location>
        <begin position="259"/>
        <end position="375"/>
    </location>
</feature>
<evidence type="ECO:0000313" key="14">
    <source>
        <dbReference type="Proteomes" id="UP000037175"/>
    </source>
</evidence>
<dbReference type="NCBIfam" id="TIGR00243">
    <property type="entry name" value="Dxr"/>
    <property type="match status" value="1"/>
</dbReference>
<dbReference type="Pfam" id="PF02670">
    <property type="entry name" value="DXP_reductoisom"/>
    <property type="match status" value="1"/>
</dbReference>
<evidence type="ECO:0000259" key="11">
    <source>
        <dbReference type="Pfam" id="PF08436"/>
    </source>
</evidence>
<organism evidence="13 14">
    <name type="scientific">Thermincola ferriacetica</name>
    <dbReference type="NCBI Taxonomy" id="281456"/>
    <lineage>
        <taxon>Bacteria</taxon>
        <taxon>Bacillati</taxon>
        <taxon>Bacillota</taxon>
        <taxon>Clostridia</taxon>
        <taxon>Eubacteriales</taxon>
        <taxon>Thermincolaceae</taxon>
        <taxon>Thermincola</taxon>
    </lineage>
</organism>
<keyword evidence="6 9" id="KW-0464">Manganese</keyword>
<feature type="binding site" evidence="9">
    <location>
        <position position="11"/>
    </location>
    <ligand>
        <name>NADPH</name>
        <dbReference type="ChEBI" id="CHEBI:57783"/>
    </ligand>
</feature>
<feature type="domain" description="1-deoxy-D-xylulose 5-phosphate reductoisomerase N-terminal" evidence="10">
    <location>
        <begin position="4"/>
        <end position="130"/>
    </location>
</feature>
<dbReference type="SUPFAM" id="SSF69055">
    <property type="entry name" value="1-deoxy-D-xylulose-5-phosphate reductoisomerase, C-terminal domain"/>
    <property type="match status" value="1"/>
</dbReference>
<evidence type="ECO:0000256" key="1">
    <source>
        <dbReference type="ARBA" id="ARBA00005094"/>
    </source>
</evidence>
<feature type="binding site" evidence="9">
    <location>
        <position position="216"/>
    </location>
    <ligand>
        <name>1-deoxy-D-xylulose 5-phosphate</name>
        <dbReference type="ChEBI" id="CHEBI:57792"/>
    </ligand>
</feature>
<reference evidence="14" key="1">
    <citation type="submission" date="2015-07" db="EMBL/GenBank/DDBJ databases">
        <title>Complete Genome of Thermincola ferriacetica strain Z-0001T.</title>
        <authorList>
            <person name="Lusk B."/>
            <person name="Badalamenti J.P."/>
            <person name="Parameswaran P."/>
            <person name="Bond D.R."/>
            <person name="Torres C.I."/>
        </authorList>
    </citation>
    <scope>NUCLEOTIDE SEQUENCE [LARGE SCALE GENOMIC DNA]</scope>
    <source>
        <strain evidence="14">Z-0001</strain>
    </source>
</reference>
<dbReference type="AlphaFoldDB" id="A0A0L6W821"/>
<dbReference type="Proteomes" id="UP000037175">
    <property type="component" value="Unassembled WGS sequence"/>
</dbReference>
<dbReference type="UniPathway" id="UPA00056">
    <property type="reaction ID" value="UER00092"/>
</dbReference>
<dbReference type="Pfam" id="PF13288">
    <property type="entry name" value="DXPR_C"/>
    <property type="match status" value="1"/>
</dbReference>
<comment type="pathway">
    <text evidence="1 9">Isoprenoid biosynthesis; isopentenyl diphosphate biosynthesis via DXP pathway; isopentenyl diphosphate from 1-deoxy-D-xylulose 5-phosphate: step 1/6.</text>
</comment>
<evidence type="ECO:0000256" key="5">
    <source>
        <dbReference type="ARBA" id="ARBA00023002"/>
    </source>
</evidence>
<protein>
    <recommendedName>
        <fullName evidence="9">1-deoxy-D-xylulose 5-phosphate reductoisomerase</fullName>
        <shortName evidence="9">DXP reductoisomerase</shortName>
        <ecNumber evidence="9">1.1.1.267</ecNumber>
    </recommendedName>
    <alternativeName>
        <fullName evidence="9">1-deoxyxylulose-5-phosphate reductoisomerase</fullName>
    </alternativeName>
    <alternativeName>
        <fullName evidence="9">2-C-methyl-D-erythritol 4-phosphate synthase</fullName>
    </alternativeName>
</protein>